<gene>
    <name evidence="4" type="primary">LOC106807093</name>
</gene>
<evidence type="ECO:0000259" key="2">
    <source>
        <dbReference type="Pfam" id="PF22990"/>
    </source>
</evidence>
<proteinExistence type="predicted"/>
<dbReference type="GeneID" id="106807093"/>
<organism evidence="3 4">
    <name type="scientific">Priapulus caudatus</name>
    <name type="common">Priapulid worm</name>
    <dbReference type="NCBI Taxonomy" id="37621"/>
    <lineage>
        <taxon>Eukaryota</taxon>
        <taxon>Metazoa</taxon>
        <taxon>Ecdysozoa</taxon>
        <taxon>Scalidophora</taxon>
        <taxon>Priapulida</taxon>
        <taxon>Priapulimorpha</taxon>
        <taxon>Priapulimorphida</taxon>
        <taxon>Priapulidae</taxon>
        <taxon>Priapulus</taxon>
    </lineage>
</organism>
<dbReference type="Proteomes" id="UP000695022">
    <property type="component" value="Unplaced"/>
</dbReference>
<dbReference type="RefSeq" id="XP_014664828.1">
    <property type="nucleotide sequence ID" value="XM_014809342.1"/>
</dbReference>
<sequence>MAYYTAPVLVPILYRRAFFSIDGLTWSIQMGGTVAIFLTVAVICRAIGRVTNSEYQKFIKSLCDAKAGGSAEHKKLLSGYDFEFVHSPIQFSWNHLEKDDQKQGMDISAPETPKNGFIGQITGPLSKVLGYFAIHSFGRRLIYPGTLSFMQSAMAPALEQGRAKLVEEHGGQRAKLQCRLGNEIDTMFVDKRGNESGSINRDTLVVTCEGNAGFYEIGCMATPLDCGYSVLGWNHPGFWGSTGVPLPDQEASAIDIVMKYATKGLNFQPENIIIFAWSIGGYTATWAAMNYPDVKAVILDATFDDLEPLAIARMPDSWRSLVTAAVRTHMNMNIAEQLIKYPGVIKLIRRTNDEMITTVEPPQPTSLRSNRGNNLLIKLLQYRYPNIVKGKCIEVLWRWLECGRAQQILMWSQYNIDKDICSSIISSAQEHSTSYPVELGEEMGEHQRIILSLYLADKYMAQYDSTHCTPLPANFLQLPLTDQVETSYEIVDNID</sequence>
<evidence type="ECO:0000313" key="3">
    <source>
        <dbReference type="Proteomes" id="UP000695022"/>
    </source>
</evidence>
<feature type="domain" description="AB hydrolase-1" evidence="1">
    <location>
        <begin position="204"/>
        <end position="351"/>
    </location>
</feature>
<reference evidence="4" key="1">
    <citation type="submission" date="2025-08" db="UniProtKB">
        <authorList>
            <consortium name="RefSeq"/>
        </authorList>
    </citation>
    <scope>IDENTIFICATION</scope>
</reference>
<dbReference type="InterPro" id="IPR054518">
    <property type="entry name" value="ABHD16_N"/>
</dbReference>
<dbReference type="Pfam" id="PF22990">
    <property type="entry name" value="ABHD16_N"/>
    <property type="match status" value="1"/>
</dbReference>
<dbReference type="Pfam" id="PF00561">
    <property type="entry name" value="Abhydrolase_1"/>
    <property type="match status" value="1"/>
</dbReference>
<dbReference type="PANTHER" id="PTHR12277">
    <property type="entry name" value="ALPHA/BETA HYDROLASE DOMAIN-CONTAINING PROTEIN"/>
    <property type="match status" value="1"/>
</dbReference>
<accession>A0ABM1DY07</accession>
<dbReference type="Gene3D" id="3.40.50.1820">
    <property type="entry name" value="alpha/beta hydrolase"/>
    <property type="match status" value="1"/>
</dbReference>
<protein>
    <submittedName>
        <fullName evidence="4">Abhydrolase domain-containing protein 16A-like</fullName>
    </submittedName>
</protein>
<evidence type="ECO:0000259" key="1">
    <source>
        <dbReference type="Pfam" id="PF00561"/>
    </source>
</evidence>
<dbReference type="PANTHER" id="PTHR12277:SF72">
    <property type="entry name" value="BAT5L PROTEIN"/>
    <property type="match status" value="1"/>
</dbReference>
<name>A0ABM1DY07_PRICU</name>
<dbReference type="InterPro" id="IPR029058">
    <property type="entry name" value="AB_hydrolase_fold"/>
</dbReference>
<feature type="domain" description="Phosphatidylserine Lipase ABHD16 N-terminal" evidence="2">
    <location>
        <begin position="2"/>
        <end position="83"/>
    </location>
</feature>
<evidence type="ECO:0000313" key="4">
    <source>
        <dbReference type="RefSeq" id="XP_014664828.1"/>
    </source>
</evidence>
<keyword evidence="3" id="KW-1185">Reference proteome</keyword>
<dbReference type="SUPFAM" id="SSF53474">
    <property type="entry name" value="alpha/beta-Hydrolases"/>
    <property type="match status" value="1"/>
</dbReference>
<dbReference type="InterPro" id="IPR000073">
    <property type="entry name" value="AB_hydrolase_1"/>
</dbReference>